<reference evidence="4" key="1">
    <citation type="journal article" date="2019" name="Int. J. Syst. Evol. Microbiol.">
        <title>The Global Catalogue of Microorganisms (GCM) 10K type strain sequencing project: providing services to taxonomists for standard genome sequencing and annotation.</title>
        <authorList>
            <consortium name="The Broad Institute Genomics Platform"/>
            <consortium name="The Broad Institute Genome Sequencing Center for Infectious Disease"/>
            <person name="Wu L."/>
            <person name="Ma J."/>
        </authorList>
    </citation>
    <scope>NUCLEOTIDE SEQUENCE [LARGE SCALE GENOMIC DNA]</scope>
    <source>
        <strain evidence="4">JCM 18959</strain>
    </source>
</reference>
<feature type="region of interest" description="Disordered" evidence="1">
    <location>
        <begin position="143"/>
        <end position="163"/>
    </location>
</feature>
<accession>A0ABP9LRS9</accession>
<feature type="compositionally biased region" description="Low complexity" evidence="1">
    <location>
        <begin position="204"/>
        <end position="221"/>
    </location>
</feature>
<organism evidence="3 4">
    <name type="scientific">Microbacterium yannicii</name>
    <dbReference type="NCBI Taxonomy" id="671622"/>
    <lineage>
        <taxon>Bacteria</taxon>
        <taxon>Bacillati</taxon>
        <taxon>Actinomycetota</taxon>
        <taxon>Actinomycetes</taxon>
        <taxon>Micrococcales</taxon>
        <taxon>Microbacteriaceae</taxon>
        <taxon>Microbacterium</taxon>
    </lineage>
</organism>
<name>A0ABP9LRS9_9MICO</name>
<evidence type="ECO:0008006" key="5">
    <source>
        <dbReference type="Google" id="ProtNLM"/>
    </source>
</evidence>
<evidence type="ECO:0000256" key="2">
    <source>
        <dbReference type="SAM" id="Phobius"/>
    </source>
</evidence>
<sequence length="287" mass="30303">MTLADTLRGLLRRWYIVLPGIILALAVALGTFFVVKPGYERTATQLLLPGAGTIPEGATNPYLFLGSLAQAADIVVRAMGSDEVAGEVVERYPGIDIQVARDPLVSGPVIQFTVTADSDEEAAGAIDLLLERSATTLEGMQADQGVRPDDQITSSVLTKDTESTLEQKSRLMLTAVAGGVLILITLVVASLVDGLSRRQRTNGRSRSMASSSDDASAATAEDASRQLDEWEAPDAAPAAEEPLPAEPAELSDTQEILAIIMDEPADAEAAPVRRPGVRAKRGGTVER</sequence>
<comment type="caution">
    <text evidence="3">The sequence shown here is derived from an EMBL/GenBank/DDBJ whole genome shotgun (WGS) entry which is preliminary data.</text>
</comment>
<evidence type="ECO:0000313" key="3">
    <source>
        <dbReference type="EMBL" id="GAA5083460.1"/>
    </source>
</evidence>
<keyword evidence="2" id="KW-0472">Membrane</keyword>
<feature type="transmembrane region" description="Helical" evidence="2">
    <location>
        <begin position="171"/>
        <end position="192"/>
    </location>
</feature>
<keyword evidence="2" id="KW-1133">Transmembrane helix</keyword>
<feature type="transmembrane region" description="Helical" evidence="2">
    <location>
        <begin position="14"/>
        <end position="35"/>
    </location>
</feature>
<proteinExistence type="predicted"/>
<dbReference type="Proteomes" id="UP001501407">
    <property type="component" value="Unassembled WGS sequence"/>
</dbReference>
<protein>
    <recommendedName>
        <fullName evidence="5">Polysaccharide chain length determinant N-terminal domain-containing protein</fullName>
    </recommendedName>
</protein>
<gene>
    <name evidence="3" type="ORF">GCM10025760_00110</name>
</gene>
<dbReference type="EMBL" id="BAABKZ010000001">
    <property type="protein sequence ID" value="GAA5083460.1"/>
    <property type="molecule type" value="Genomic_DNA"/>
</dbReference>
<keyword evidence="2" id="KW-0812">Transmembrane</keyword>
<feature type="compositionally biased region" description="Low complexity" evidence="1">
    <location>
        <begin position="233"/>
        <end position="250"/>
    </location>
</feature>
<feature type="region of interest" description="Disordered" evidence="1">
    <location>
        <begin position="199"/>
        <end position="287"/>
    </location>
</feature>
<evidence type="ECO:0000313" key="4">
    <source>
        <dbReference type="Proteomes" id="UP001501407"/>
    </source>
</evidence>
<keyword evidence="4" id="KW-1185">Reference proteome</keyword>
<evidence type="ECO:0000256" key="1">
    <source>
        <dbReference type="SAM" id="MobiDB-lite"/>
    </source>
</evidence>
<dbReference type="RefSeq" id="WP_194414876.1">
    <property type="nucleotide sequence ID" value="NZ_BAABKZ010000001.1"/>
</dbReference>